<dbReference type="SUPFAM" id="SSF81606">
    <property type="entry name" value="PP2C-like"/>
    <property type="match status" value="1"/>
</dbReference>
<accession>A0AAD5N0L0</accession>
<evidence type="ECO:0000259" key="1">
    <source>
        <dbReference type="PROSITE" id="PS51746"/>
    </source>
</evidence>
<dbReference type="Gene3D" id="3.60.40.10">
    <property type="entry name" value="PPM-type phosphatase domain"/>
    <property type="match status" value="1"/>
</dbReference>
<feature type="domain" description="PPM-type phosphatase" evidence="1">
    <location>
        <begin position="1"/>
        <end position="242"/>
    </location>
</feature>
<comment type="caution">
    <text evidence="2">The sequence shown here is derived from an EMBL/GenBank/DDBJ whole genome shotgun (WGS) entry which is preliminary data.</text>
</comment>
<proteinExistence type="predicted"/>
<evidence type="ECO:0000313" key="2">
    <source>
        <dbReference type="EMBL" id="KAJ1357289.1"/>
    </source>
</evidence>
<evidence type="ECO:0000313" key="4">
    <source>
        <dbReference type="Proteomes" id="UP001196413"/>
    </source>
</evidence>
<dbReference type="InterPro" id="IPR036457">
    <property type="entry name" value="PPM-type-like_dom_sf"/>
</dbReference>
<protein>
    <recommendedName>
        <fullName evidence="1">PPM-type phosphatase domain-containing protein</fullName>
    </recommendedName>
</protein>
<dbReference type="Proteomes" id="UP001196413">
    <property type="component" value="Unassembled WGS sequence"/>
</dbReference>
<gene>
    <name evidence="2" type="ORF">KIN20_015413</name>
    <name evidence="3" type="ORF">KIN20_015423</name>
</gene>
<dbReference type="InterPro" id="IPR001932">
    <property type="entry name" value="PPM-type_phosphatase-like_dom"/>
</dbReference>
<dbReference type="EMBL" id="JAHQIW010003089">
    <property type="protein sequence ID" value="KAJ1357289.1"/>
    <property type="molecule type" value="Genomic_DNA"/>
</dbReference>
<organism evidence="2 4">
    <name type="scientific">Parelaphostrongylus tenuis</name>
    <name type="common">Meningeal worm</name>
    <dbReference type="NCBI Taxonomy" id="148309"/>
    <lineage>
        <taxon>Eukaryota</taxon>
        <taxon>Metazoa</taxon>
        <taxon>Ecdysozoa</taxon>
        <taxon>Nematoda</taxon>
        <taxon>Chromadorea</taxon>
        <taxon>Rhabditida</taxon>
        <taxon>Rhabditina</taxon>
        <taxon>Rhabditomorpha</taxon>
        <taxon>Strongyloidea</taxon>
        <taxon>Metastrongylidae</taxon>
        <taxon>Parelaphostrongylus</taxon>
    </lineage>
</organism>
<reference evidence="2" key="1">
    <citation type="submission" date="2021-06" db="EMBL/GenBank/DDBJ databases">
        <title>Parelaphostrongylus tenuis whole genome reference sequence.</title>
        <authorList>
            <person name="Garwood T.J."/>
            <person name="Larsen P.A."/>
            <person name="Fountain-Jones N.M."/>
            <person name="Garbe J.R."/>
            <person name="Macchietto M.G."/>
            <person name="Kania S.A."/>
            <person name="Gerhold R.W."/>
            <person name="Richards J.E."/>
            <person name="Wolf T.M."/>
        </authorList>
    </citation>
    <scope>NUCLEOTIDE SEQUENCE</scope>
    <source>
        <strain evidence="2">MNPRO001-30</strain>
        <tissue evidence="2">Meninges</tissue>
    </source>
</reference>
<evidence type="ECO:0000313" key="3">
    <source>
        <dbReference type="EMBL" id="KAJ1357298.1"/>
    </source>
</evidence>
<name>A0AAD5N0L0_PARTN</name>
<keyword evidence="4" id="KW-1185">Reference proteome</keyword>
<dbReference type="EMBL" id="JAHQIW010003091">
    <property type="protein sequence ID" value="KAJ1357298.1"/>
    <property type="molecule type" value="Genomic_DNA"/>
</dbReference>
<dbReference type="Pfam" id="PF00481">
    <property type="entry name" value="PP2C"/>
    <property type="match status" value="1"/>
</dbReference>
<sequence>MDWAIHIDENGIALYAMFCGFNGGTDVAKFVMNRMVYEVFKDHPITKSMTVEEVKDALLRKFRTVDMRYFQTIDDDLTQRLVLMDDPETNADDISALNAKIRKGTTAFVVLRAEHDLYVLNCGTSLGLAFRGDRSVVRLNTRVHDNDDPEECERLRNLNVNPLVVHRPTRALGDYFRRDLFEENKELKKTTRKHDVAYCRVSSFHNRSLVAYTASFHFFPVVFSCTSLTGNFNRTPPLFDII</sequence>
<dbReference type="AlphaFoldDB" id="A0AAD5N0L0"/>
<dbReference type="PROSITE" id="PS51746">
    <property type="entry name" value="PPM_2"/>
    <property type="match status" value="1"/>
</dbReference>